<dbReference type="GO" id="GO:0045944">
    <property type="term" value="P:positive regulation of transcription by RNA polymerase II"/>
    <property type="evidence" value="ECO:0007669"/>
    <property type="project" value="TreeGrafter"/>
</dbReference>
<dbReference type="OrthoDB" id="1919336at2759"/>
<evidence type="ECO:0000256" key="2">
    <source>
        <dbReference type="ARBA" id="ARBA00023242"/>
    </source>
</evidence>
<dbReference type="GO" id="GO:0008270">
    <property type="term" value="F:zinc ion binding"/>
    <property type="evidence" value="ECO:0007669"/>
    <property type="project" value="InterPro"/>
</dbReference>
<evidence type="ECO:0000313" key="5">
    <source>
        <dbReference type="EMBL" id="QLI72952.1"/>
    </source>
</evidence>
<keyword evidence="6" id="KW-1185">Reference proteome</keyword>
<dbReference type="KEGG" id="mbrn:26246460"/>
<dbReference type="EMBL" id="CP058937">
    <property type="protein sequence ID" value="QLI72952.1"/>
    <property type="molecule type" value="Genomic_DNA"/>
</dbReference>
<evidence type="ECO:0000256" key="1">
    <source>
        <dbReference type="ARBA" id="ARBA00004123"/>
    </source>
</evidence>
<dbReference type="GO" id="GO:0005634">
    <property type="term" value="C:nucleus"/>
    <property type="evidence" value="ECO:0007669"/>
    <property type="project" value="UniProtKB-SubCell"/>
</dbReference>
<dbReference type="Pfam" id="PF11951">
    <property type="entry name" value="Fungal_trans_2"/>
    <property type="match status" value="1"/>
</dbReference>
<dbReference type="SUPFAM" id="SSF57701">
    <property type="entry name" value="Zn2/Cys6 DNA-binding domain"/>
    <property type="match status" value="1"/>
</dbReference>
<keyword evidence="2" id="KW-0539">Nucleus</keyword>
<name>A0A7D5V502_9HYPO</name>
<dbReference type="AlphaFoldDB" id="A0A7D5V502"/>
<dbReference type="PROSITE" id="PS00463">
    <property type="entry name" value="ZN2_CY6_FUNGAL_1"/>
    <property type="match status" value="1"/>
</dbReference>
<sequence length="701" mass="75881">MWMWNHVDDLRPPSTNPDFLRPAKRLAEEPQSGLVFLIVKGFWGSWILFVASSLEKGDSHATYSVTKFVPETPSVKTFGFADENGTSSHAPSPTMRAVPIIRSRTGCFTCRRRKKKCNEEKPVCSGCKRNKLECTWPAELPAREQGQGQPRGRERAASTTSKPAASATAATPVPRSPRPDDVQSPVSPALQRLQLTASPRHGSIGSEGVLPNDAESSAARRYSDGSSDGSSSRAGGDSIRNGDEMPDELDEAVSPASPLSSFGSLVALDVDAALQQRRMSDVSGLSPFAFVSGRESFSGDGLYLHDNIPMNMSLLPSHGHDSFELLSYYLERTANSMGNGSTDINPFVAKLIPLAFSDPLVLHLILAQSAVHRQSSKQCVSGGEVATRYYADSLRMFRNLVGEYVSGKEGTNLVVTVGSLILCLTEVARGDVRGTIFDHLAASKSLLTSLLSQPRPEASDDLPDFLVEYYMHMVACSMISKDARGASQPALSPAIENAAKQLLDKNYTGQLCGSWLEMLTLIPQVFQLGQSMLRTGAAPASPDDIITFGLLQSQILGFAPSLLASTSSQLAGLVFKQAALLYLWSIFGTPQQAPARQTMHGDLMNGAVLEAVALLGQLPASERVNTSLCWPLTVVGCCTTSLDVQQALRARLETMIDTIGLGNMRQTLALLEHVWEQDPGDISPWTLRAVMQRYEIWISFA</sequence>
<organism evidence="5 6">
    <name type="scientific">Metarhizium brunneum</name>
    <dbReference type="NCBI Taxonomy" id="500148"/>
    <lineage>
        <taxon>Eukaryota</taxon>
        <taxon>Fungi</taxon>
        <taxon>Dikarya</taxon>
        <taxon>Ascomycota</taxon>
        <taxon>Pezizomycotina</taxon>
        <taxon>Sordariomycetes</taxon>
        <taxon>Hypocreomycetidae</taxon>
        <taxon>Hypocreales</taxon>
        <taxon>Clavicipitaceae</taxon>
        <taxon>Metarhizium</taxon>
    </lineage>
</organism>
<dbReference type="Gene3D" id="4.10.240.10">
    <property type="entry name" value="Zn(2)-C6 fungal-type DNA-binding domain"/>
    <property type="match status" value="1"/>
</dbReference>
<dbReference type="RefSeq" id="XP_014540847.1">
    <property type="nucleotide sequence ID" value="XM_014685361.1"/>
</dbReference>
<protein>
    <recommendedName>
        <fullName evidence="4">Zn(2)-C6 fungal-type domain-containing protein</fullName>
    </recommendedName>
</protein>
<dbReference type="CDD" id="cd00067">
    <property type="entry name" value="GAL4"/>
    <property type="match status" value="1"/>
</dbReference>
<feature type="domain" description="Zn(2)-C6 fungal-type" evidence="4">
    <location>
        <begin position="106"/>
        <end position="136"/>
    </location>
</feature>
<evidence type="ECO:0000259" key="4">
    <source>
        <dbReference type="PROSITE" id="PS50048"/>
    </source>
</evidence>
<dbReference type="Proteomes" id="UP000510686">
    <property type="component" value="Chromosome 6"/>
</dbReference>
<dbReference type="PANTHER" id="PTHR37534:SF43">
    <property type="entry name" value="FINGER DOMAIN PROTEIN, PUTATIVE (AFU_ORTHOLOGUE AFUA_1G01850)-RELATED"/>
    <property type="match status" value="1"/>
</dbReference>
<dbReference type="GO" id="GO:0000981">
    <property type="term" value="F:DNA-binding transcription factor activity, RNA polymerase II-specific"/>
    <property type="evidence" value="ECO:0007669"/>
    <property type="project" value="InterPro"/>
</dbReference>
<dbReference type="PANTHER" id="PTHR37534">
    <property type="entry name" value="TRANSCRIPTIONAL ACTIVATOR PROTEIN UGA3"/>
    <property type="match status" value="1"/>
</dbReference>
<reference evidence="5 6" key="1">
    <citation type="submission" date="2020-07" db="EMBL/GenBank/DDBJ databases">
        <title>Telomere length de novo assembly of all 7 chromosomes of the fungus, Metarhizium brunneum, using a novel assembly pipeline.</title>
        <authorList>
            <person name="Saud z."/>
            <person name="Kortsinoglou A."/>
            <person name="Kouvelis V.N."/>
            <person name="Butt T.M."/>
        </authorList>
    </citation>
    <scope>NUCLEOTIDE SEQUENCE [LARGE SCALE GENOMIC DNA]</scope>
    <source>
        <strain evidence="5 6">4556</strain>
    </source>
</reference>
<dbReference type="GeneID" id="26246460"/>
<proteinExistence type="predicted"/>
<feature type="compositionally biased region" description="Low complexity" evidence="3">
    <location>
        <begin position="224"/>
        <end position="238"/>
    </location>
</feature>
<dbReference type="InterPro" id="IPR021858">
    <property type="entry name" value="Fun_TF"/>
</dbReference>
<feature type="compositionally biased region" description="Low complexity" evidence="3">
    <location>
        <begin position="157"/>
        <end position="173"/>
    </location>
</feature>
<dbReference type="InterPro" id="IPR036864">
    <property type="entry name" value="Zn2-C6_fun-type_DNA-bd_sf"/>
</dbReference>
<comment type="subcellular location">
    <subcellularLocation>
        <location evidence="1">Nucleus</location>
    </subcellularLocation>
</comment>
<dbReference type="PROSITE" id="PS50048">
    <property type="entry name" value="ZN2_CY6_FUNGAL_2"/>
    <property type="match status" value="1"/>
</dbReference>
<gene>
    <name evidence="5" type="ORF">G6M90_00g094860</name>
</gene>
<dbReference type="GO" id="GO:0000976">
    <property type="term" value="F:transcription cis-regulatory region binding"/>
    <property type="evidence" value="ECO:0007669"/>
    <property type="project" value="TreeGrafter"/>
</dbReference>
<evidence type="ECO:0000256" key="3">
    <source>
        <dbReference type="SAM" id="MobiDB-lite"/>
    </source>
</evidence>
<feature type="region of interest" description="Disordered" evidence="3">
    <location>
        <begin position="143"/>
        <end position="257"/>
    </location>
</feature>
<dbReference type="InterPro" id="IPR001138">
    <property type="entry name" value="Zn2Cys6_DnaBD"/>
</dbReference>
<dbReference type="SMART" id="SM00066">
    <property type="entry name" value="GAL4"/>
    <property type="match status" value="1"/>
</dbReference>
<evidence type="ECO:0000313" key="6">
    <source>
        <dbReference type="Proteomes" id="UP000510686"/>
    </source>
</evidence>
<dbReference type="Pfam" id="PF00172">
    <property type="entry name" value="Zn_clus"/>
    <property type="match status" value="1"/>
</dbReference>
<accession>A0A7D5V502</accession>